<evidence type="ECO:0000313" key="2">
    <source>
        <dbReference type="EMBL" id="CAD2123588.1"/>
    </source>
</evidence>
<evidence type="ECO:0000313" key="4">
    <source>
        <dbReference type="Proteomes" id="UP000580250"/>
    </source>
</evidence>
<gene>
    <name evidence="2" type="ORF">MENT_LOCUS513</name>
    <name evidence="3" type="ORF">MENT_LOCUS62757</name>
</gene>
<feature type="chain" id="PRO_5036193684" evidence="1">
    <location>
        <begin position="21"/>
        <end position="64"/>
    </location>
</feature>
<feature type="signal peptide" evidence="1">
    <location>
        <begin position="1"/>
        <end position="20"/>
    </location>
</feature>
<sequence length="64" mass="6765">MNKLVFGIIFLLISMTAVTGSNNKACDFVCKYKDCLLSLTALVGCDLAGCKNDLLAAVAFCVCP</sequence>
<evidence type="ECO:0000313" key="3">
    <source>
        <dbReference type="EMBL" id="CAD2208690.1"/>
    </source>
</evidence>
<protein>
    <submittedName>
        <fullName evidence="2">Uncharacterized protein</fullName>
    </submittedName>
</protein>
<dbReference type="EMBL" id="CAJEWN010003826">
    <property type="protein sequence ID" value="CAD2208690.1"/>
    <property type="molecule type" value="Genomic_DNA"/>
</dbReference>
<accession>A0A6V7TIK1</accession>
<dbReference type="Proteomes" id="UP000580250">
    <property type="component" value="Unassembled WGS sequence"/>
</dbReference>
<evidence type="ECO:0000256" key="1">
    <source>
        <dbReference type="SAM" id="SignalP"/>
    </source>
</evidence>
<dbReference type="AlphaFoldDB" id="A0A6V7TIK1"/>
<keyword evidence="1" id="KW-0732">Signal</keyword>
<organism evidence="2 4">
    <name type="scientific">Meloidogyne enterolobii</name>
    <name type="common">Root-knot nematode worm</name>
    <name type="synonym">Meloidogyne mayaguensis</name>
    <dbReference type="NCBI Taxonomy" id="390850"/>
    <lineage>
        <taxon>Eukaryota</taxon>
        <taxon>Metazoa</taxon>
        <taxon>Ecdysozoa</taxon>
        <taxon>Nematoda</taxon>
        <taxon>Chromadorea</taxon>
        <taxon>Rhabditida</taxon>
        <taxon>Tylenchina</taxon>
        <taxon>Tylenchomorpha</taxon>
        <taxon>Tylenchoidea</taxon>
        <taxon>Meloidogynidae</taxon>
        <taxon>Meloidogyninae</taxon>
        <taxon>Meloidogyne</taxon>
    </lineage>
</organism>
<proteinExistence type="predicted"/>
<reference evidence="2 4" key="1">
    <citation type="submission" date="2020-08" db="EMBL/GenBank/DDBJ databases">
        <authorList>
            <person name="Koutsovoulos G."/>
            <person name="Danchin GJ E."/>
        </authorList>
    </citation>
    <scope>NUCLEOTIDE SEQUENCE [LARGE SCALE GENOMIC DNA]</scope>
</reference>
<comment type="caution">
    <text evidence="2">The sequence shown here is derived from an EMBL/GenBank/DDBJ whole genome shotgun (WGS) entry which is preliminary data.</text>
</comment>
<name>A0A6V7TIK1_MELEN</name>
<dbReference type="EMBL" id="CAJEWN010000002">
    <property type="protein sequence ID" value="CAD2123588.1"/>
    <property type="molecule type" value="Genomic_DNA"/>
</dbReference>